<protein>
    <submittedName>
        <fullName evidence="2">Uncharacterized protein</fullName>
    </submittedName>
</protein>
<comment type="caution">
    <text evidence="2">The sequence shown here is derived from an EMBL/GenBank/DDBJ whole genome shotgun (WGS) entry which is preliminary data.</text>
</comment>
<reference evidence="2" key="1">
    <citation type="submission" date="2020-03" db="EMBL/GenBank/DDBJ databases">
        <authorList>
            <person name="Weist P."/>
        </authorList>
    </citation>
    <scope>NUCLEOTIDE SEQUENCE</scope>
</reference>
<sequence length="92" mass="10048">MKPGGGAVPCHHHHHQSDRQTQETITRSLFLPLCTKEDLCAAAAAAVAAAGEAEATWFIREGSTCWVCFPFFVAHLFTSGSMLFLEDHMSTQ</sequence>
<evidence type="ECO:0000256" key="1">
    <source>
        <dbReference type="SAM" id="MobiDB-lite"/>
    </source>
</evidence>
<proteinExistence type="predicted"/>
<evidence type="ECO:0000313" key="2">
    <source>
        <dbReference type="EMBL" id="CAB1425762.1"/>
    </source>
</evidence>
<accession>A0A9N7YGI1</accession>
<dbReference type="AlphaFoldDB" id="A0A9N7YGI1"/>
<organism evidence="2 3">
    <name type="scientific">Pleuronectes platessa</name>
    <name type="common">European plaice</name>
    <dbReference type="NCBI Taxonomy" id="8262"/>
    <lineage>
        <taxon>Eukaryota</taxon>
        <taxon>Metazoa</taxon>
        <taxon>Chordata</taxon>
        <taxon>Craniata</taxon>
        <taxon>Vertebrata</taxon>
        <taxon>Euteleostomi</taxon>
        <taxon>Actinopterygii</taxon>
        <taxon>Neopterygii</taxon>
        <taxon>Teleostei</taxon>
        <taxon>Neoteleostei</taxon>
        <taxon>Acanthomorphata</taxon>
        <taxon>Carangaria</taxon>
        <taxon>Pleuronectiformes</taxon>
        <taxon>Pleuronectoidei</taxon>
        <taxon>Pleuronectidae</taxon>
        <taxon>Pleuronectes</taxon>
    </lineage>
</organism>
<name>A0A9N7YGI1_PLEPL</name>
<evidence type="ECO:0000313" key="3">
    <source>
        <dbReference type="Proteomes" id="UP001153269"/>
    </source>
</evidence>
<dbReference type="Proteomes" id="UP001153269">
    <property type="component" value="Unassembled WGS sequence"/>
</dbReference>
<dbReference type="EMBL" id="CADEAL010000832">
    <property type="protein sequence ID" value="CAB1425762.1"/>
    <property type="molecule type" value="Genomic_DNA"/>
</dbReference>
<feature type="region of interest" description="Disordered" evidence="1">
    <location>
        <begin position="1"/>
        <end position="23"/>
    </location>
</feature>
<keyword evidence="3" id="KW-1185">Reference proteome</keyword>
<gene>
    <name evidence="2" type="ORF">PLEPLA_LOCUS13695</name>
</gene>